<evidence type="ECO:0000256" key="3">
    <source>
        <dbReference type="ARBA" id="ARBA00022801"/>
    </source>
</evidence>
<sequence length="243" mass="27000">MKTLLFSVITGLLCLETGAIRGGSVTSLVYNPHLVSISIGEEFACAGSLLTLDWVVTVASCVQDIPIEKIKVRAGSWKTDGFGQVSDVDQALVHPMFNWYTQDYDLALVKVAKGFTKGPKVRPIQLAKDPVDVSQEATVVGWGENTEGQEGELRKLVVNLLTNDTCKDQLPYDIISPRMICSWVDSKSSPCWNDFGDPLKNKWGKLVGMYTYSRKCKSFPSVYTYLHPYREWIATAVPDLIIN</sequence>
<keyword evidence="4" id="KW-0720">Serine protease</keyword>
<keyword evidence="5" id="KW-1015">Disulfide bond</keyword>
<dbReference type="SUPFAM" id="SSF50494">
    <property type="entry name" value="Trypsin-like serine proteases"/>
    <property type="match status" value="1"/>
</dbReference>
<dbReference type="PRINTS" id="PR00722">
    <property type="entry name" value="CHYMOTRYPSIN"/>
</dbReference>
<feature type="chain" id="PRO_5002053822" evidence="6">
    <location>
        <begin position="20"/>
        <end position="243"/>
    </location>
</feature>
<dbReference type="FunFam" id="2.40.10.10:FF:000068">
    <property type="entry name" value="transmembrane protease serine 2"/>
    <property type="match status" value="1"/>
</dbReference>
<dbReference type="InterPro" id="IPR050430">
    <property type="entry name" value="Peptidase_S1"/>
</dbReference>
<dbReference type="Gene3D" id="2.40.10.10">
    <property type="entry name" value="Trypsin-like serine proteases"/>
    <property type="match status" value="1"/>
</dbReference>
<reference evidence="8" key="1">
    <citation type="journal article" date="2014" name="PLoS ONE">
        <title>Transcriptome-Based Identification of ABC Transporters in the Western Tarnished Plant Bug Lygus hesperus.</title>
        <authorList>
            <person name="Hull J.J."/>
            <person name="Chaney K."/>
            <person name="Geib S.M."/>
            <person name="Fabrick J.A."/>
            <person name="Brent C.S."/>
            <person name="Walsh D."/>
            <person name="Lavine L.C."/>
        </authorList>
    </citation>
    <scope>NUCLEOTIDE SEQUENCE</scope>
</reference>
<keyword evidence="2" id="KW-0645">Protease</keyword>
<dbReference type="PROSITE" id="PS50240">
    <property type="entry name" value="TRYPSIN_DOM"/>
    <property type="match status" value="1"/>
</dbReference>
<evidence type="ECO:0000256" key="4">
    <source>
        <dbReference type="ARBA" id="ARBA00022825"/>
    </source>
</evidence>
<dbReference type="InterPro" id="IPR043504">
    <property type="entry name" value="Peptidase_S1_PA_chymotrypsin"/>
</dbReference>
<comment type="similarity">
    <text evidence="1">Belongs to the peptidase S1 family.</text>
</comment>
<dbReference type="InterPro" id="IPR001254">
    <property type="entry name" value="Trypsin_dom"/>
</dbReference>
<organism evidence="8">
    <name type="scientific">Lygus hesperus</name>
    <name type="common">Western plant bug</name>
    <dbReference type="NCBI Taxonomy" id="30085"/>
    <lineage>
        <taxon>Eukaryota</taxon>
        <taxon>Metazoa</taxon>
        <taxon>Ecdysozoa</taxon>
        <taxon>Arthropoda</taxon>
        <taxon>Hexapoda</taxon>
        <taxon>Insecta</taxon>
        <taxon>Pterygota</taxon>
        <taxon>Neoptera</taxon>
        <taxon>Paraneoptera</taxon>
        <taxon>Hemiptera</taxon>
        <taxon>Heteroptera</taxon>
        <taxon>Panheteroptera</taxon>
        <taxon>Cimicomorpha</taxon>
        <taxon>Miridae</taxon>
        <taxon>Mirini</taxon>
        <taxon>Lygus</taxon>
    </lineage>
</organism>
<evidence type="ECO:0000259" key="7">
    <source>
        <dbReference type="PROSITE" id="PS50240"/>
    </source>
</evidence>
<evidence type="ECO:0000313" key="8">
    <source>
        <dbReference type="EMBL" id="JAG35885.1"/>
    </source>
</evidence>
<evidence type="ECO:0000256" key="1">
    <source>
        <dbReference type="ARBA" id="ARBA00007664"/>
    </source>
</evidence>
<dbReference type="AlphaFoldDB" id="A0A0A9Z246"/>
<dbReference type="CDD" id="cd00190">
    <property type="entry name" value="Tryp_SPc"/>
    <property type="match status" value="1"/>
</dbReference>
<dbReference type="PANTHER" id="PTHR24276">
    <property type="entry name" value="POLYSERASE-RELATED"/>
    <property type="match status" value="1"/>
</dbReference>
<dbReference type="GO" id="GO:0004252">
    <property type="term" value="F:serine-type endopeptidase activity"/>
    <property type="evidence" value="ECO:0007669"/>
    <property type="project" value="InterPro"/>
</dbReference>
<evidence type="ECO:0000256" key="6">
    <source>
        <dbReference type="SAM" id="SignalP"/>
    </source>
</evidence>
<dbReference type="EMBL" id="GBHO01007719">
    <property type="protein sequence ID" value="JAG35885.1"/>
    <property type="molecule type" value="Transcribed_RNA"/>
</dbReference>
<dbReference type="GO" id="GO:0006508">
    <property type="term" value="P:proteolysis"/>
    <property type="evidence" value="ECO:0007669"/>
    <property type="project" value="UniProtKB-KW"/>
</dbReference>
<evidence type="ECO:0000256" key="2">
    <source>
        <dbReference type="ARBA" id="ARBA00022670"/>
    </source>
</evidence>
<name>A0A0A9Z246_LYGHE</name>
<evidence type="ECO:0000256" key="5">
    <source>
        <dbReference type="ARBA" id="ARBA00023157"/>
    </source>
</evidence>
<reference evidence="8" key="2">
    <citation type="submission" date="2014-07" db="EMBL/GenBank/DDBJ databases">
        <authorList>
            <person name="Hull J."/>
        </authorList>
    </citation>
    <scope>NUCLEOTIDE SEQUENCE</scope>
</reference>
<protein>
    <submittedName>
        <fullName evidence="8">Trypsin-7</fullName>
    </submittedName>
</protein>
<keyword evidence="6" id="KW-0732">Signal</keyword>
<dbReference type="SMART" id="SM00020">
    <property type="entry name" value="Tryp_SPc"/>
    <property type="match status" value="1"/>
</dbReference>
<feature type="domain" description="Peptidase S1" evidence="7">
    <location>
        <begin position="20"/>
        <end position="238"/>
    </location>
</feature>
<feature type="signal peptide" evidence="6">
    <location>
        <begin position="1"/>
        <end position="19"/>
    </location>
</feature>
<keyword evidence="3" id="KW-0378">Hydrolase</keyword>
<dbReference type="InterPro" id="IPR009003">
    <property type="entry name" value="Peptidase_S1_PA"/>
</dbReference>
<gene>
    <name evidence="8" type="primary">TRYP7</name>
    <name evidence="8" type="ORF">CM83_58301</name>
</gene>
<accession>A0A0A9Z246</accession>
<dbReference type="Pfam" id="PF00089">
    <property type="entry name" value="Trypsin"/>
    <property type="match status" value="1"/>
</dbReference>
<dbReference type="InterPro" id="IPR001314">
    <property type="entry name" value="Peptidase_S1A"/>
</dbReference>
<proteinExistence type="inferred from homology"/>
<dbReference type="PANTHER" id="PTHR24276:SF91">
    <property type="entry name" value="AT26814P-RELATED"/>
    <property type="match status" value="1"/>
</dbReference>